<accession>A0AA39TXM7</accession>
<proteinExistence type="predicted"/>
<dbReference type="EMBL" id="JAUEPU010000004">
    <property type="protein sequence ID" value="KAK0503216.1"/>
    <property type="molecule type" value="Genomic_DNA"/>
</dbReference>
<dbReference type="GO" id="GO:0004843">
    <property type="term" value="F:cysteine-type deubiquitinase activity"/>
    <property type="evidence" value="ECO:0007669"/>
    <property type="project" value="TreeGrafter"/>
</dbReference>
<dbReference type="AlphaFoldDB" id="A0AA39TXM7"/>
<feature type="compositionally biased region" description="Basic residues" evidence="1">
    <location>
        <begin position="1"/>
        <end position="12"/>
    </location>
</feature>
<feature type="domain" description="OTU" evidence="2">
    <location>
        <begin position="126"/>
        <end position="284"/>
    </location>
</feature>
<feature type="region of interest" description="Disordered" evidence="1">
    <location>
        <begin position="1"/>
        <end position="46"/>
    </location>
</feature>
<dbReference type="InterPro" id="IPR038765">
    <property type="entry name" value="Papain-like_cys_pep_sf"/>
</dbReference>
<dbReference type="PROSITE" id="PS50802">
    <property type="entry name" value="OTU"/>
    <property type="match status" value="1"/>
</dbReference>
<sequence>MAGGPKKSKLKKAGNGLPPPPPPPEVDDDDLMNDLMAQLDSRDGTVRAESAAVLQDMALEKDIVKEEKSQGKRSKDRFKERQARKAATLANTFSPDDPEASRKLELEAKQEEEYIKRICTELKVQIHEASINPDGHCLFSAVADQLSLLGILPPVQANYVTVRLAASNYMLSHPDDFLPFLPSTSGEDAAGSYDEGLISPREFEQYCTTIRDTGAWGGEPEILALSRAFNVPIHVVQGGTPPIVVHNPNGGPGEDDLIVKHAVRISYHRRMYGLGEHYNSLRPSTGLTKMTRVIENILS</sequence>
<evidence type="ECO:0000256" key="1">
    <source>
        <dbReference type="SAM" id="MobiDB-lite"/>
    </source>
</evidence>
<organism evidence="3 4">
    <name type="scientific">Armillaria luteobubalina</name>
    <dbReference type="NCBI Taxonomy" id="153913"/>
    <lineage>
        <taxon>Eukaryota</taxon>
        <taxon>Fungi</taxon>
        <taxon>Dikarya</taxon>
        <taxon>Basidiomycota</taxon>
        <taxon>Agaricomycotina</taxon>
        <taxon>Agaricomycetes</taxon>
        <taxon>Agaricomycetidae</taxon>
        <taxon>Agaricales</taxon>
        <taxon>Marasmiineae</taxon>
        <taxon>Physalacriaceae</taxon>
        <taxon>Armillaria</taxon>
    </lineage>
</organism>
<dbReference type="InterPro" id="IPR050704">
    <property type="entry name" value="Peptidase_C85-like"/>
</dbReference>
<keyword evidence="4" id="KW-1185">Reference proteome</keyword>
<protein>
    <recommendedName>
        <fullName evidence="2">OTU domain-containing protein</fullName>
    </recommendedName>
</protein>
<gene>
    <name evidence="3" type="ORF">EDD18DRAFT_1064242</name>
</gene>
<dbReference type="SUPFAM" id="SSF54001">
    <property type="entry name" value="Cysteine proteinases"/>
    <property type="match status" value="1"/>
</dbReference>
<dbReference type="PANTHER" id="PTHR12419:SF10">
    <property type="entry name" value="DEUBIQUITINASE OTUD6B"/>
    <property type="match status" value="1"/>
</dbReference>
<evidence type="ECO:0000313" key="3">
    <source>
        <dbReference type="EMBL" id="KAK0503216.1"/>
    </source>
</evidence>
<reference evidence="3" key="1">
    <citation type="submission" date="2023-06" db="EMBL/GenBank/DDBJ databases">
        <authorList>
            <consortium name="Lawrence Berkeley National Laboratory"/>
            <person name="Ahrendt S."/>
            <person name="Sahu N."/>
            <person name="Indic B."/>
            <person name="Wong-Bajracharya J."/>
            <person name="Merenyi Z."/>
            <person name="Ke H.-M."/>
            <person name="Monk M."/>
            <person name="Kocsube S."/>
            <person name="Drula E."/>
            <person name="Lipzen A."/>
            <person name="Balint B."/>
            <person name="Henrissat B."/>
            <person name="Andreopoulos B."/>
            <person name="Martin F.M."/>
            <person name="Harder C.B."/>
            <person name="Rigling D."/>
            <person name="Ford K.L."/>
            <person name="Foster G.D."/>
            <person name="Pangilinan J."/>
            <person name="Papanicolaou A."/>
            <person name="Barry K."/>
            <person name="LaButti K."/>
            <person name="Viragh M."/>
            <person name="Koriabine M."/>
            <person name="Yan M."/>
            <person name="Riley R."/>
            <person name="Champramary S."/>
            <person name="Plett K.L."/>
            <person name="Tsai I.J."/>
            <person name="Slot J."/>
            <person name="Sipos G."/>
            <person name="Plett J."/>
            <person name="Nagy L.G."/>
            <person name="Grigoriev I.V."/>
        </authorList>
    </citation>
    <scope>NUCLEOTIDE SEQUENCE</scope>
    <source>
        <strain evidence="3">HWK02</strain>
    </source>
</reference>
<evidence type="ECO:0000313" key="4">
    <source>
        <dbReference type="Proteomes" id="UP001175228"/>
    </source>
</evidence>
<dbReference type="CDD" id="cd22748">
    <property type="entry name" value="OTU_OTUD6-like"/>
    <property type="match status" value="1"/>
</dbReference>
<name>A0AA39TXM7_9AGAR</name>
<comment type="caution">
    <text evidence="3">The sequence shown here is derived from an EMBL/GenBank/DDBJ whole genome shotgun (WGS) entry which is preliminary data.</text>
</comment>
<dbReference type="Proteomes" id="UP001175228">
    <property type="component" value="Unassembled WGS sequence"/>
</dbReference>
<evidence type="ECO:0000259" key="2">
    <source>
        <dbReference type="PROSITE" id="PS50802"/>
    </source>
</evidence>
<dbReference type="PANTHER" id="PTHR12419">
    <property type="entry name" value="OTU DOMAIN CONTAINING PROTEIN"/>
    <property type="match status" value="1"/>
</dbReference>
<feature type="region of interest" description="Disordered" evidence="1">
    <location>
        <begin position="63"/>
        <end position="101"/>
    </location>
</feature>
<dbReference type="GO" id="GO:0016579">
    <property type="term" value="P:protein deubiquitination"/>
    <property type="evidence" value="ECO:0007669"/>
    <property type="project" value="TreeGrafter"/>
</dbReference>
<dbReference type="Gene3D" id="3.90.70.80">
    <property type="match status" value="1"/>
</dbReference>
<dbReference type="InterPro" id="IPR003323">
    <property type="entry name" value="OTU_dom"/>
</dbReference>
<dbReference type="Pfam" id="PF02338">
    <property type="entry name" value="OTU"/>
    <property type="match status" value="1"/>
</dbReference>